<dbReference type="EC" id="5.2.1.8" evidence="3"/>
<evidence type="ECO:0000259" key="9">
    <source>
        <dbReference type="PROSITE" id="PS50198"/>
    </source>
</evidence>
<dbReference type="PANTHER" id="PTHR47245">
    <property type="entry name" value="PEPTIDYLPROLYL ISOMERASE"/>
    <property type="match status" value="1"/>
</dbReference>
<evidence type="ECO:0000256" key="8">
    <source>
        <dbReference type="PROSITE-ProRule" id="PRU00278"/>
    </source>
</evidence>
<dbReference type="AlphaFoldDB" id="A0A5J6MP54"/>
<comment type="catalytic activity">
    <reaction evidence="1">
        <text>[protein]-peptidylproline (omega=180) = [protein]-peptidylproline (omega=0)</text>
        <dbReference type="Rhea" id="RHEA:16237"/>
        <dbReference type="Rhea" id="RHEA-COMP:10747"/>
        <dbReference type="Rhea" id="RHEA-COMP:10748"/>
        <dbReference type="ChEBI" id="CHEBI:83833"/>
        <dbReference type="ChEBI" id="CHEBI:83834"/>
        <dbReference type="EC" id="5.2.1.8"/>
    </reaction>
</comment>
<proteinExistence type="inferred from homology"/>
<organism evidence="10 11">
    <name type="scientific">Hypericibacter terrae</name>
    <dbReference type="NCBI Taxonomy" id="2602015"/>
    <lineage>
        <taxon>Bacteria</taxon>
        <taxon>Pseudomonadati</taxon>
        <taxon>Pseudomonadota</taxon>
        <taxon>Alphaproteobacteria</taxon>
        <taxon>Rhodospirillales</taxon>
        <taxon>Dongiaceae</taxon>
        <taxon>Hypericibacter</taxon>
    </lineage>
</organism>
<dbReference type="RefSeq" id="WP_151179076.1">
    <property type="nucleotide sequence ID" value="NZ_CP042906.1"/>
</dbReference>
<dbReference type="PROSITE" id="PS50198">
    <property type="entry name" value="PPIC_PPIASE_2"/>
    <property type="match status" value="1"/>
</dbReference>
<keyword evidence="11" id="KW-1185">Reference proteome</keyword>
<dbReference type="InterPro" id="IPR046357">
    <property type="entry name" value="PPIase_dom_sf"/>
</dbReference>
<name>A0A5J6MP54_9PROT</name>
<dbReference type="Pfam" id="PF00639">
    <property type="entry name" value="Rotamase"/>
    <property type="match status" value="1"/>
</dbReference>
<keyword evidence="8 10" id="KW-0413">Isomerase</keyword>
<reference evidence="10 11" key="1">
    <citation type="submission" date="2019-08" db="EMBL/GenBank/DDBJ databases">
        <title>Hyperibacter terrae gen. nov., sp. nov. and Hyperibacter viscosus sp. nov., two new members in the family Rhodospirillaceae isolated from the rhizosphere of Hypericum perforatum.</title>
        <authorList>
            <person name="Noviana Z."/>
        </authorList>
    </citation>
    <scope>NUCLEOTIDE SEQUENCE [LARGE SCALE GENOMIC DNA]</scope>
    <source>
        <strain evidence="10 11">R5913</strain>
    </source>
</reference>
<evidence type="ECO:0000256" key="3">
    <source>
        <dbReference type="ARBA" id="ARBA00013194"/>
    </source>
</evidence>
<evidence type="ECO:0000256" key="4">
    <source>
        <dbReference type="ARBA" id="ARBA00018370"/>
    </source>
</evidence>
<evidence type="ECO:0000256" key="1">
    <source>
        <dbReference type="ARBA" id="ARBA00000971"/>
    </source>
</evidence>
<dbReference type="InterPro" id="IPR000297">
    <property type="entry name" value="PPIase_PpiC"/>
</dbReference>
<evidence type="ECO:0000256" key="5">
    <source>
        <dbReference type="ARBA" id="ARBA00023110"/>
    </source>
</evidence>
<dbReference type="PANTHER" id="PTHR47245:SF2">
    <property type="entry name" value="PEPTIDYL-PROLYL CIS-TRANS ISOMERASE HP_0175-RELATED"/>
    <property type="match status" value="1"/>
</dbReference>
<dbReference type="InterPro" id="IPR050245">
    <property type="entry name" value="PrsA_foldase"/>
</dbReference>
<evidence type="ECO:0000256" key="2">
    <source>
        <dbReference type="ARBA" id="ARBA00007656"/>
    </source>
</evidence>
<dbReference type="KEGG" id="htq:FRZ44_42830"/>
<dbReference type="GO" id="GO:0003755">
    <property type="term" value="F:peptidyl-prolyl cis-trans isomerase activity"/>
    <property type="evidence" value="ECO:0007669"/>
    <property type="project" value="UniProtKB-KW"/>
</dbReference>
<dbReference type="EMBL" id="CP042906">
    <property type="protein sequence ID" value="QEX18971.1"/>
    <property type="molecule type" value="Genomic_DNA"/>
</dbReference>
<dbReference type="Proteomes" id="UP000326202">
    <property type="component" value="Chromosome"/>
</dbReference>
<feature type="domain" description="PpiC" evidence="9">
    <location>
        <begin position="92"/>
        <end position="194"/>
    </location>
</feature>
<dbReference type="PROSITE" id="PS01096">
    <property type="entry name" value="PPIC_PPIASE_1"/>
    <property type="match status" value="1"/>
</dbReference>
<dbReference type="Gene3D" id="3.10.50.40">
    <property type="match status" value="1"/>
</dbReference>
<evidence type="ECO:0000256" key="6">
    <source>
        <dbReference type="ARBA" id="ARBA00030642"/>
    </source>
</evidence>
<dbReference type="InterPro" id="IPR023058">
    <property type="entry name" value="PPIase_PpiC_CS"/>
</dbReference>
<evidence type="ECO:0000313" key="10">
    <source>
        <dbReference type="EMBL" id="QEX18971.1"/>
    </source>
</evidence>
<comment type="similarity">
    <text evidence="2">Belongs to the PpiC/parvulin rotamase family.</text>
</comment>
<dbReference type="SUPFAM" id="SSF54534">
    <property type="entry name" value="FKBP-like"/>
    <property type="match status" value="1"/>
</dbReference>
<accession>A0A5J6MP54</accession>
<sequence>MTMRINGAEISEAAIFAEMQYHPAATVAEAQRLASEALAVKELLAQEALSRGFGDGAEAIDALLAAAVPLAMPSDAACRSFYESQADRFRSNDLIEGEHILIAADPEDEEARAAAKLKAEGLLAQIQADPSRFADLAREHSDCPSKANGGNLGQITRGATVPEFETYLFSLEEGELCPVPVPSRYGFHIARLRHRAKGRTLPFEHVREQIADYLSEQTWRQDVSRFIAALAAAADLDGVELGSQEGSAAGPIANQA</sequence>
<evidence type="ECO:0000313" key="11">
    <source>
        <dbReference type="Proteomes" id="UP000326202"/>
    </source>
</evidence>
<protein>
    <recommendedName>
        <fullName evidence="4">Parvulin-like PPIase</fullName>
        <ecNumber evidence="3">5.2.1.8</ecNumber>
    </recommendedName>
    <alternativeName>
        <fullName evidence="6">Peptidyl-prolyl cis-trans isomerase plp</fullName>
    </alternativeName>
    <alternativeName>
        <fullName evidence="7">Rotamase plp</fullName>
    </alternativeName>
</protein>
<gene>
    <name evidence="10" type="ORF">FRZ44_42830</name>
</gene>
<dbReference type="OrthoDB" id="196786at2"/>
<evidence type="ECO:0000256" key="7">
    <source>
        <dbReference type="ARBA" id="ARBA00031484"/>
    </source>
</evidence>
<keyword evidence="5 8" id="KW-0697">Rotamase</keyword>